<gene>
    <name evidence="1" type="ORF">SAMN02743940_0034</name>
</gene>
<protein>
    <submittedName>
        <fullName evidence="1">Uncharacterized protein</fullName>
    </submittedName>
</protein>
<dbReference type="STRING" id="44575.SAMN05216419_10566"/>
<reference evidence="1 2" key="1">
    <citation type="submission" date="2016-12" db="EMBL/GenBank/DDBJ databases">
        <authorList>
            <person name="Song W.-J."/>
            <person name="Kurnit D.M."/>
        </authorList>
    </citation>
    <scope>NUCLEOTIDE SEQUENCE [LARGE SCALE GENOMIC DNA]</scope>
    <source>
        <strain evidence="1 2">ATCC 49181</strain>
    </source>
</reference>
<dbReference type="AlphaFoldDB" id="A0A1N6JYE1"/>
<sequence length="303" mass="33591">MKKSEHSIKVRGAQDLVELWRTLPVSILRYPASTLAPAHGTAVLSDILRARAWREHCAAATTVSCVESGNSCAMVDRNCCRADVLFPAQIGGGAQKWRMATMFLQWRPSVQELHLISVGETACEELDWAARCLREHHGLDAVLSTDVTHYGDLEFRGTKHWRLVFVTPWLVFKSKRTITSLESKPDAIAIAHEIGKSLRERAKKFTALCSREATWQKLTCHLAHHVTNALLPTAFSIDQVRIEPQRLKLSSRGNGGMFNALVWNGDVTLSVDETLLPWLSILSICGGGENADKGFGSVELIPQ</sequence>
<organism evidence="1 2">
    <name type="scientific">Nitrosomonas cryotolerans ATCC 49181</name>
    <dbReference type="NCBI Taxonomy" id="1131553"/>
    <lineage>
        <taxon>Bacteria</taxon>
        <taxon>Pseudomonadati</taxon>
        <taxon>Pseudomonadota</taxon>
        <taxon>Betaproteobacteria</taxon>
        <taxon>Nitrosomonadales</taxon>
        <taxon>Nitrosomonadaceae</taxon>
        <taxon>Nitrosomonas</taxon>
    </lineage>
</organism>
<dbReference type="Proteomes" id="UP000185062">
    <property type="component" value="Unassembled WGS sequence"/>
</dbReference>
<keyword evidence="2" id="KW-1185">Reference proteome</keyword>
<dbReference type="EMBL" id="FSRO01000002">
    <property type="protein sequence ID" value="SIO49251.1"/>
    <property type="molecule type" value="Genomic_DNA"/>
</dbReference>
<accession>A0A1N6JYE1</accession>
<evidence type="ECO:0000313" key="2">
    <source>
        <dbReference type="Proteomes" id="UP000185062"/>
    </source>
</evidence>
<proteinExistence type="predicted"/>
<name>A0A1N6JYE1_9PROT</name>
<dbReference type="RefSeq" id="WP_028462371.1">
    <property type="nucleotide sequence ID" value="NZ_FSRO01000002.1"/>
</dbReference>
<evidence type="ECO:0000313" key="1">
    <source>
        <dbReference type="EMBL" id="SIO49251.1"/>
    </source>
</evidence>